<dbReference type="CDD" id="cd05992">
    <property type="entry name" value="PB1"/>
    <property type="match status" value="1"/>
</dbReference>
<dbReference type="PROSITE" id="PS51745">
    <property type="entry name" value="PB1"/>
    <property type="match status" value="1"/>
</dbReference>
<evidence type="ECO:0000259" key="3">
    <source>
        <dbReference type="PROSITE" id="PS51745"/>
    </source>
</evidence>
<accession>A0A485KQN8</accession>
<evidence type="ECO:0000313" key="6">
    <source>
        <dbReference type="Proteomes" id="UP000332933"/>
    </source>
</evidence>
<dbReference type="GO" id="GO:0003712">
    <property type="term" value="F:transcription coregulator activity"/>
    <property type="evidence" value="ECO:0007669"/>
    <property type="project" value="InterPro"/>
</dbReference>
<dbReference type="InterPro" id="IPR000270">
    <property type="entry name" value="PB1_dom"/>
</dbReference>
<dbReference type="SUPFAM" id="SSF54277">
    <property type="entry name" value="CAD &amp; PB1 domains"/>
    <property type="match status" value="1"/>
</dbReference>
<reference evidence="5 6" key="1">
    <citation type="submission" date="2019-03" db="EMBL/GenBank/DDBJ databases">
        <authorList>
            <person name="Gaulin E."/>
            <person name="Dumas B."/>
        </authorList>
    </citation>
    <scope>NUCLEOTIDE SEQUENCE [LARGE SCALE GENOMIC DNA]</scope>
    <source>
        <strain evidence="5">CBS 568.67</strain>
    </source>
</reference>
<keyword evidence="6" id="KW-1185">Reference proteome</keyword>
<dbReference type="EMBL" id="CAADRA010005221">
    <property type="protein sequence ID" value="VFT87243.1"/>
    <property type="molecule type" value="Genomic_DNA"/>
</dbReference>
<feature type="domain" description="PB1" evidence="3">
    <location>
        <begin position="244"/>
        <end position="319"/>
    </location>
</feature>
<dbReference type="OrthoDB" id="204038at2759"/>
<evidence type="ECO:0000313" key="5">
    <source>
        <dbReference type="EMBL" id="VFT87243.1"/>
    </source>
</evidence>
<organism evidence="5 6">
    <name type="scientific">Aphanomyces stellatus</name>
    <dbReference type="NCBI Taxonomy" id="120398"/>
    <lineage>
        <taxon>Eukaryota</taxon>
        <taxon>Sar</taxon>
        <taxon>Stramenopiles</taxon>
        <taxon>Oomycota</taxon>
        <taxon>Saprolegniomycetes</taxon>
        <taxon>Saprolegniales</taxon>
        <taxon>Verrucalvaceae</taxon>
        <taxon>Aphanomyces</taxon>
    </lineage>
</organism>
<dbReference type="GO" id="GO:0006355">
    <property type="term" value="P:regulation of DNA-templated transcription"/>
    <property type="evidence" value="ECO:0007669"/>
    <property type="project" value="InterPro"/>
</dbReference>
<dbReference type="EMBL" id="VJMH01005200">
    <property type="protein sequence ID" value="KAF0699055.1"/>
    <property type="molecule type" value="Genomic_DNA"/>
</dbReference>
<name>A0A485KQN8_9STRA</name>
<proteinExistence type="predicted"/>
<feature type="region of interest" description="Disordered" evidence="2">
    <location>
        <begin position="338"/>
        <end position="374"/>
    </location>
</feature>
<protein>
    <submittedName>
        <fullName evidence="5">Aste57867_10369 protein</fullName>
    </submittedName>
</protein>
<evidence type="ECO:0000256" key="1">
    <source>
        <dbReference type="ARBA" id="ARBA00023242"/>
    </source>
</evidence>
<gene>
    <name evidence="5" type="primary">Aste57867_10369</name>
    <name evidence="4" type="ORF">As57867_010329</name>
    <name evidence="5" type="ORF">ASTE57867_10369</name>
</gene>
<dbReference type="InterPro" id="IPR053793">
    <property type="entry name" value="PB1-like"/>
</dbReference>
<feature type="compositionally biased region" description="Acidic residues" evidence="2">
    <location>
        <begin position="204"/>
        <end position="213"/>
    </location>
</feature>
<dbReference type="Proteomes" id="UP000332933">
    <property type="component" value="Unassembled WGS sequence"/>
</dbReference>
<feature type="region of interest" description="Disordered" evidence="2">
    <location>
        <begin position="202"/>
        <end position="223"/>
    </location>
</feature>
<feature type="compositionally biased region" description="Acidic residues" evidence="2">
    <location>
        <begin position="361"/>
        <end position="374"/>
    </location>
</feature>
<sequence>MNYTNMQRQEGSLGSLPANINSMVVPPMLASRTPIPGPHWGYQHPSSTTRMAHPDLILPPPTLQANNLVYPSLHSLHAQQQPQLGQTIQLQAPLVGATHVWQIEDDVPLRRKVIAKIVSMLHHRKPDAPLEWIRRLPDMARRLEDSLYRTASSRDEYGNFNTLMDRLQRLAVTTNSKTQAPVHAISALFGGDMMHINASVQDGQQDDPVEGEEQPSKDAGVVSPLAASTSSAMLAFPTVAVAKSTVIKVLHQDEVHRTRIDLTTRFAIEDLASIFEATFHLSLSSYTIHYIDDEGDRVTINSTRDVDEALAFFFPPTKGTDRWDGSTKVDQIPRFIATPLATSPSTNEDDDDAIDATTTEGGEDRDADDDTDDALDVTRSTKHVELWAVDVEEQHAPRCVDDNVDAATIATQVETTKETNQSVSGAMWWPAQVESILDMMPHLNAEMVESMLEATQGDVQAVLNQMLDF</sequence>
<evidence type="ECO:0000256" key="2">
    <source>
        <dbReference type="SAM" id="MobiDB-lite"/>
    </source>
</evidence>
<dbReference type="Gene3D" id="1.10.8.10">
    <property type="entry name" value="DNA helicase RuvA subunit, C-terminal domain"/>
    <property type="match status" value="1"/>
</dbReference>
<reference evidence="4" key="2">
    <citation type="submission" date="2019-06" db="EMBL/GenBank/DDBJ databases">
        <title>Genomics analysis of Aphanomyces spp. identifies a new class of oomycete effector associated with host adaptation.</title>
        <authorList>
            <person name="Gaulin E."/>
        </authorList>
    </citation>
    <scope>NUCLEOTIDE SEQUENCE</scope>
    <source>
        <strain evidence="4">CBS 578.67</strain>
    </source>
</reference>
<dbReference type="Gene3D" id="3.10.20.90">
    <property type="entry name" value="Phosphatidylinositol 3-kinase Catalytic Subunit, Chain A, domain 1"/>
    <property type="match status" value="1"/>
</dbReference>
<evidence type="ECO:0000313" key="4">
    <source>
        <dbReference type="EMBL" id="KAF0699055.1"/>
    </source>
</evidence>
<dbReference type="AlphaFoldDB" id="A0A485KQN8"/>
<keyword evidence="1" id="KW-0539">Nucleus</keyword>
<dbReference type="Gene3D" id="1.10.246.20">
    <property type="entry name" value="Coactivator CBP, KIX domain"/>
    <property type="match status" value="1"/>
</dbReference>
<dbReference type="Pfam" id="PF00564">
    <property type="entry name" value="PB1"/>
    <property type="match status" value="1"/>
</dbReference>
<dbReference type="InterPro" id="IPR036529">
    <property type="entry name" value="KIX_dom_sf"/>
</dbReference>